<reference evidence="1" key="2">
    <citation type="submission" date="2022-01" db="EMBL/GenBank/DDBJ databases">
        <authorList>
            <person name="Yamashiro T."/>
            <person name="Shiraishi A."/>
            <person name="Satake H."/>
            <person name="Nakayama K."/>
        </authorList>
    </citation>
    <scope>NUCLEOTIDE SEQUENCE</scope>
</reference>
<organism evidence="1 2">
    <name type="scientific">Tanacetum coccineum</name>
    <dbReference type="NCBI Taxonomy" id="301880"/>
    <lineage>
        <taxon>Eukaryota</taxon>
        <taxon>Viridiplantae</taxon>
        <taxon>Streptophyta</taxon>
        <taxon>Embryophyta</taxon>
        <taxon>Tracheophyta</taxon>
        <taxon>Spermatophyta</taxon>
        <taxon>Magnoliopsida</taxon>
        <taxon>eudicotyledons</taxon>
        <taxon>Gunneridae</taxon>
        <taxon>Pentapetalae</taxon>
        <taxon>asterids</taxon>
        <taxon>campanulids</taxon>
        <taxon>Asterales</taxon>
        <taxon>Asteraceae</taxon>
        <taxon>Asteroideae</taxon>
        <taxon>Anthemideae</taxon>
        <taxon>Anthemidinae</taxon>
        <taxon>Tanacetum</taxon>
    </lineage>
</organism>
<comment type="caution">
    <text evidence="1">The sequence shown here is derived from an EMBL/GenBank/DDBJ whole genome shotgun (WGS) entry which is preliminary data.</text>
</comment>
<dbReference type="Proteomes" id="UP001151760">
    <property type="component" value="Unassembled WGS sequence"/>
</dbReference>
<proteinExistence type="predicted"/>
<name>A0ABQ5ESR4_9ASTR</name>
<evidence type="ECO:0000313" key="1">
    <source>
        <dbReference type="EMBL" id="GJT54041.1"/>
    </source>
</evidence>
<evidence type="ECO:0000313" key="2">
    <source>
        <dbReference type="Proteomes" id="UP001151760"/>
    </source>
</evidence>
<sequence length="379" mass="44564">MAEPNRYITATQKKFVSNDNEGRMVEKCIVEIQGTFLVKIRDDTFRAAGEWFIKECLGSITTWDNMVKKFILKFHHLSDHNEEEETEEDDNPNKTDNVPRIFKIEGNLFDFETPLCEAFHKFNCLLKINTDFFTYDIQNFKTYDEYKRELNNDKAKGVENPWSENGVPYQLCDHICESYRFKNGGTKWPTCTSDIDGFYNGGELLGMVRVGSMTYFQDHRWYNELADGKLKDETLALKDKIEKIMGRRDSRGDKIMRMAHEIASFTRMENFRRGPYANIKTKWVNNPYLDVNPIFGRHYEASNVSCTQENQGYKGDPIPEPSNCKVRRFEMMKYSFDDDEEYITVKESEYLNHSKDSLDAYRELLRLINEGWVVTTPEE</sequence>
<keyword evidence="2" id="KW-1185">Reference proteome</keyword>
<dbReference type="EMBL" id="BQNB010016640">
    <property type="protein sequence ID" value="GJT54041.1"/>
    <property type="molecule type" value="Genomic_DNA"/>
</dbReference>
<protein>
    <submittedName>
        <fullName evidence="1">Uncharacterized protein</fullName>
    </submittedName>
</protein>
<accession>A0ABQ5ESR4</accession>
<gene>
    <name evidence="1" type="ORF">Tco_0989095</name>
</gene>
<reference evidence="1" key="1">
    <citation type="journal article" date="2022" name="Int. J. Mol. Sci.">
        <title>Draft Genome of Tanacetum Coccineum: Genomic Comparison of Closely Related Tanacetum-Family Plants.</title>
        <authorList>
            <person name="Yamashiro T."/>
            <person name="Shiraishi A."/>
            <person name="Nakayama K."/>
            <person name="Satake H."/>
        </authorList>
    </citation>
    <scope>NUCLEOTIDE SEQUENCE</scope>
</reference>